<keyword evidence="1 3" id="KW-0378">Hydrolase</keyword>
<dbReference type="SUPFAM" id="SSF48208">
    <property type="entry name" value="Six-hairpin glycosidases"/>
    <property type="match status" value="1"/>
</dbReference>
<dbReference type="InterPro" id="IPR052369">
    <property type="entry name" value="UG_Glycosaminoglycan_Hydrolase"/>
</dbReference>
<dbReference type="RefSeq" id="WP_381521349.1">
    <property type="nucleotide sequence ID" value="NZ_JBHULN010000004.1"/>
</dbReference>
<evidence type="ECO:0000256" key="1">
    <source>
        <dbReference type="ARBA" id="ARBA00022801"/>
    </source>
</evidence>
<evidence type="ECO:0000256" key="2">
    <source>
        <dbReference type="ARBA" id="ARBA00038358"/>
    </source>
</evidence>
<comment type="caution">
    <text evidence="3">The sequence shown here is derived from an EMBL/GenBank/DDBJ whole genome shotgun (WGS) entry which is preliminary data.</text>
</comment>
<dbReference type="Gene3D" id="1.50.10.10">
    <property type="match status" value="1"/>
</dbReference>
<accession>A0ABW5M1S1</accession>
<keyword evidence="4" id="KW-1185">Reference proteome</keyword>
<proteinExistence type="inferred from homology"/>
<dbReference type="GO" id="GO:0016787">
    <property type="term" value="F:hydrolase activity"/>
    <property type="evidence" value="ECO:0007669"/>
    <property type="project" value="UniProtKB-KW"/>
</dbReference>
<dbReference type="PANTHER" id="PTHR36845:SF1">
    <property type="entry name" value="HYDROLASE, PUTATIVE (AFU_ORTHOLOGUE AFUA_7G05090)-RELATED"/>
    <property type="match status" value="1"/>
</dbReference>
<dbReference type="EMBL" id="JBHULN010000004">
    <property type="protein sequence ID" value="MFD2570559.1"/>
    <property type="molecule type" value="Genomic_DNA"/>
</dbReference>
<protein>
    <submittedName>
        <fullName evidence="3">Glycosyl hydrolase</fullName>
    </submittedName>
</protein>
<gene>
    <name evidence="3" type="ORF">ACFSUS_07945</name>
</gene>
<organism evidence="3 4">
    <name type="scientific">Spirosoma soli</name>
    <dbReference type="NCBI Taxonomy" id="1770529"/>
    <lineage>
        <taxon>Bacteria</taxon>
        <taxon>Pseudomonadati</taxon>
        <taxon>Bacteroidota</taxon>
        <taxon>Cytophagia</taxon>
        <taxon>Cytophagales</taxon>
        <taxon>Cytophagaceae</taxon>
        <taxon>Spirosoma</taxon>
    </lineage>
</organism>
<dbReference type="InterPro" id="IPR012341">
    <property type="entry name" value="6hp_glycosidase-like_sf"/>
</dbReference>
<sequence length="464" mass="52044">MIQIDYNLKPTDFSAKLAQFWELSAQKIRLIDERYDTAKGSPVFTAGGEYTTRGWTEWTQGFQYGSAILQYDATGDPYFLNMGRSKTIEMMAPHVSHIGVHDHGFNNVSTYGNLLRLMQEGKLPFNEHERNFYELALKISGAVQASRWTTIRNGAGTPAGFIHSFNGPHSLFVDTIRSCRALVLSHSLGHVFQAEGDVKVNLLERAILHMKATADYSVFYGDGRDTYDLWGRTAHESVFNVKDGNFRCPNSQQGYSGFTTWTRGLAWAMCGFPEELEYLATLNDSELEPLGGRGTIEALLLKAARATCDFYIEHTPVNGIPYWDTGAPNLYKLGNYLDRPADPYNDFEPVDSSAAAIGAQGLLRLGNYLSAKGDAEAGQRYWQAGLTVLHSLFNEPYLSTNPNHQGLILHSIYHRPNGWDYVPQGSTIPNGESSMWGDYHAREVALYLQRISKDEPYYAFFNCL</sequence>
<dbReference type="InterPro" id="IPR008928">
    <property type="entry name" value="6-hairpin_glycosidase_sf"/>
</dbReference>
<name>A0ABW5M1S1_9BACT</name>
<dbReference type="PANTHER" id="PTHR36845">
    <property type="entry name" value="HYDROLASE, PUTATIVE (AFU_ORTHOLOGUE AFUA_7G05090)-RELATED"/>
    <property type="match status" value="1"/>
</dbReference>
<reference evidence="4" key="1">
    <citation type="journal article" date="2019" name="Int. J. Syst. Evol. Microbiol.">
        <title>The Global Catalogue of Microorganisms (GCM) 10K type strain sequencing project: providing services to taxonomists for standard genome sequencing and annotation.</title>
        <authorList>
            <consortium name="The Broad Institute Genomics Platform"/>
            <consortium name="The Broad Institute Genome Sequencing Center for Infectious Disease"/>
            <person name="Wu L."/>
            <person name="Ma J."/>
        </authorList>
    </citation>
    <scope>NUCLEOTIDE SEQUENCE [LARGE SCALE GENOMIC DNA]</scope>
    <source>
        <strain evidence="4">KCTC 42805</strain>
    </source>
</reference>
<evidence type="ECO:0000313" key="3">
    <source>
        <dbReference type="EMBL" id="MFD2570559.1"/>
    </source>
</evidence>
<dbReference type="Proteomes" id="UP001597469">
    <property type="component" value="Unassembled WGS sequence"/>
</dbReference>
<evidence type="ECO:0000313" key="4">
    <source>
        <dbReference type="Proteomes" id="UP001597469"/>
    </source>
</evidence>
<comment type="similarity">
    <text evidence="2">Belongs to the glycosyl hydrolase 88 family.</text>
</comment>